<evidence type="ECO:0000313" key="1">
    <source>
        <dbReference type="EMBL" id="CAG8499470.1"/>
    </source>
</evidence>
<evidence type="ECO:0000313" key="2">
    <source>
        <dbReference type="Proteomes" id="UP000789702"/>
    </source>
</evidence>
<organism evidence="1 2">
    <name type="scientific">Dentiscutata heterogama</name>
    <dbReference type="NCBI Taxonomy" id="1316150"/>
    <lineage>
        <taxon>Eukaryota</taxon>
        <taxon>Fungi</taxon>
        <taxon>Fungi incertae sedis</taxon>
        <taxon>Mucoromycota</taxon>
        <taxon>Glomeromycotina</taxon>
        <taxon>Glomeromycetes</taxon>
        <taxon>Diversisporales</taxon>
        <taxon>Gigasporaceae</taxon>
        <taxon>Dentiscutata</taxon>
    </lineage>
</organism>
<gene>
    <name evidence="1" type="ORF">DHETER_LOCUS2938</name>
</gene>
<dbReference type="Proteomes" id="UP000789702">
    <property type="component" value="Unassembled WGS sequence"/>
</dbReference>
<proteinExistence type="predicted"/>
<sequence length="65" mass="7326">MSANTVMGIIFSLVPFRYQQKPVEDATLNDFQIRNTTPHPFKLRFVTPSPSPSPSFSPPSMTEEI</sequence>
<protein>
    <submittedName>
        <fullName evidence="1">1784_t:CDS:1</fullName>
    </submittedName>
</protein>
<comment type="caution">
    <text evidence="1">The sequence shown here is derived from an EMBL/GenBank/DDBJ whole genome shotgun (WGS) entry which is preliminary data.</text>
</comment>
<accession>A0ACA9KXY0</accession>
<keyword evidence="2" id="KW-1185">Reference proteome</keyword>
<dbReference type="EMBL" id="CAJVPU010002343">
    <property type="protein sequence ID" value="CAG8499470.1"/>
    <property type="molecule type" value="Genomic_DNA"/>
</dbReference>
<name>A0ACA9KXY0_9GLOM</name>
<reference evidence="1" key="1">
    <citation type="submission" date="2021-06" db="EMBL/GenBank/DDBJ databases">
        <authorList>
            <person name="Kallberg Y."/>
            <person name="Tangrot J."/>
            <person name="Rosling A."/>
        </authorList>
    </citation>
    <scope>NUCLEOTIDE SEQUENCE</scope>
    <source>
        <strain evidence="1">IL203A</strain>
    </source>
</reference>